<reference evidence="1 2" key="1">
    <citation type="submission" date="2018-06" db="EMBL/GenBank/DDBJ databases">
        <authorList>
            <consortium name="Pathogen Informatics"/>
            <person name="Doyle S."/>
        </authorList>
    </citation>
    <scope>NUCLEOTIDE SEQUENCE [LARGE SCALE GENOMIC DNA]</scope>
    <source>
        <strain evidence="1 2">NCTC7582</strain>
    </source>
</reference>
<accession>A0A2X1C1J0</accession>
<dbReference type="EMBL" id="UAQE01000010">
    <property type="protein sequence ID" value="SPU40706.1"/>
    <property type="molecule type" value="Genomic_DNA"/>
</dbReference>
<name>A0A2X1C1J0_9BACI</name>
<gene>
    <name evidence="1" type="ORF">NCTC7582_05250</name>
</gene>
<dbReference type="Proteomes" id="UP000251431">
    <property type="component" value="Unassembled WGS sequence"/>
</dbReference>
<dbReference type="RefSeq" id="WP_112118946.1">
    <property type="nucleotide sequence ID" value="NZ_UAQE01000010.1"/>
</dbReference>
<evidence type="ECO:0000313" key="2">
    <source>
        <dbReference type="Proteomes" id="UP000251431"/>
    </source>
</evidence>
<organism evidence="1 2">
    <name type="scientific">Lysinibacillus capsici</name>
    <dbReference type="NCBI Taxonomy" id="2115968"/>
    <lineage>
        <taxon>Bacteria</taxon>
        <taxon>Bacillati</taxon>
        <taxon>Bacillota</taxon>
        <taxon>Bacilli</taxon>
        <taxon>Bacillales</taxon>
        <taxon>Bacillaceae</taxon>
        <taxon>Lysinibacillus</taxon>
    </lineage>
</organism>
<protein>
    <submittedName>
        <fullName evidence="1">Uncharacterized protein</fullName>
    </submittedName>
</protein>
<dbReference type="AlphaFoldDB" id="A0A2X1C1J0"/>
<sequence>MTTIMSNEEVYKEMMDISRKMNELYKENKLNERNELVPRWRELYRIYDFGFSIKEKVQTIAWRRTNWNEEAIIIEHTKDNKFLIRNEKGLEVYVPGFHIRKIKEEEPEPMQLTLF</sequence>
<evidence type="ECO:0000313" key="1">
    <source>
        <dbReference type="EMBL" id="SPU40706.1"/>
    </source>
</evidence>
<proteinExistence type="predicted"/>